<sequence>MSKLKNLLLTLSVGVSSLALTSEAALANLPVNTYHLTVNAHHLASAADKAPILTVGGTQTSYIRTGQNMDPWIKPHALLLGAQRAGSVASTIAEDHLGTDSQIILRGMPDGYLDMGCLICSVTTSQSVFDTRAGLSSNLTINSNFAKNPSFDSVVEYLQPKSAEPQLVLDDVTYDATHIYLPQNKHLTAQQIARIHPNQYITTNSISADVPAPHFTDDSGMSNPSEGKTLPPHNYYVSTVQSVAKDGSSITVNGWAVQGGDSSGHPWRDNDVPTTTYDTVRSNFGKAVAMIGMPTQTGGSDIYMTFDPSNSPHSLTDRFNGEQMNIHYDGTQSGQATMNGIMISYECGGPASAPGKCLHPSYDSTGLLINGNNLPNGIQNTVPSWANEYKGYNFYIPGSEAPKNGLNNAHTSFESFTPTLNNHQLITRQWVQQTSDNSATLDWPDYSVNFGLVVDGTRWDSTGKTGVRQGYISFDYSKANQGGVCIIGNNTVWLNKDAPGLCVRGDGSTWLGNNLVVETQKSIVARANTPKGEQDGATLTGDDNGDWQVGSKLANGGNIRGVKGLYANNVTALVGQIPFIENVSLIRSGVKLTLGTIKSGGHEISDRVWCDTCLNAGQTAGNGSGRWVFLDKDGNWRTDDGAIARE</sequence>
<feature type="signal peptide" evidence="1">
    <location>
        <begin position="1"/>
        <end position="27"/>
    </location>
</feature>
<evidence type="ECO:0000313" key="2">
    <source>
        <dbReference type="EMBL" id="QHI96096.1"/>
    </source>
</evidence>
<dbReference type="RefSeq" id="WP_160619169.1">
    <property type="nucleotide sequence ID" value="NZ_CP047652.1"/>
</dbReference>
<keyword evidence="3" id="KW-1185">Reference proteome</keyword>
<evidence type="ECO:0000256" key="1">
    <source>
        <dbReference type="SAM" id="SignalP"/>
    </source>
</evidence>
<dbReference type="AlphaFoldDB" id="A0A6P1NCP9"/>
<organism evidence="2 3">
    <name type="scientific">Aristophania vespae</name>
    <dbReference type="NCBI Taxonomy" id="2697033"/>
    <lineage>
        <taxon>Bacteria</taxon>
        <taxon>Pseudomonadati</taxon>
        <taxon>Pseudomonadota</taxon>
        <taxon>Alphaproteobacteria</taxon>
        <taxon>Acetobacterales</taxon>
        <taxon>Acetobacteraceae</taxon>
        <taxon>Aristophania</taxon>
    </lineage>
</organism>
<proteinExistence type="predicted"/>
<gene>
    <name evidence="2" type="ORF">GT348_07465</name>
</gene>
<dbReference type="KEGG" id="bomb:GT348_07465"/>
<accession>A0A6P1NCP9</accession>
<feature type="chain" id="PRO_5027121008" evidence="1">
    <location>
        <begin position="28"/>
        <end position="646"/>
    </location>
</feature>
<evidence type="ECO:0000313" key="3">
    <source>
        <dbReference type="Proteomes" id="UP000463975"/>
    </source>
</evidence>
<dbReference type="EMBL" id="CP047652">
    <property type="protein sequence ID" value="QHI96096.1"/>
    <property type="molecule type" value="Genomic_DNA"/>
</dbReference>
<protein>
    <submittedName>
        <fullName evidence="2">Uncharacterized protein</fullName>
    </submittedName>
</protein>
<name>A0A6P1NCP9_9PROT</name>
<keyword evidence="1" id="KW-0732">Signal</keyword>
<reference evidence="2 3" key="1">
    <citation type="submission" date="2020-01" db="EMBL/GenBank/DDBJ databases">
        <title>Genome sequencing of strain KACC 21507.</title>
        <authorList>
            <person name="Heo J."/>
            <person name="Kim S.-J."/>
            <person name="Kim J.-S."/>
            <person name="Hong S.-B."/>
            <person name="Kwon S.-W."/>
        </authorList>
    </citation>
    <scope>NUCLEOTIDE SEQUENCE [LARGE SCALE GENOMIC DNA]</scope>
    <source>
        <strain evidence="2 3">KACC 21507</strain>
    </source>
</reference>
<dbReference type="Proteomes" id="UP000463975">
    <property type="component" value="Chromosome"/>
</dbReference>